<reference evidence="1 2" key="1">
    <citation type="journal article" date="2021" name="Nat. Plants">
        <title>The Taxus genome provides insights into paclitaxel biosynthesis.</title>
        <authorList>
            <person name="Xiong X."/>
            <person name="Gou J."/>
            <person name="Liao Q."/>
            <person name="Li Y."/>
            <person name="Zhou Q."/>
            <person name="Bi G."/>
            <person name="Li C."/>
            <person name="Du R."/>
            <person name="Wang X."/>
            <person name="Sun T."/>
            <person name="Guo L."/>
            <person name="Liang H."/>
            <person name="Lu P."/>
            <person name="Wu Y."/>
            <person name="Zhang Z."/>
            <person name="Ro D.K."/>
            <person name="Shang Y."/>
            <person name="Huang S."/>
            <person name="Yan J."/>
        </authorList>
    </citation>
    <scope>NUCLEOTIDE SEQUENCE [LARGE SCALE GENOMIC DNA]</scope>
    <source>
        <strain evidence="1">Ta-2019</strain>
    </source>
</reference>
<dbReference type="GO" id="GO:0005975">
    <property type="term" value="P:carbohydrate metabolic process"/>
    <property type="evidence" value="ECO:0007669"/>
    <property type="project" value="InterPro"/>
</dbReference>
<comment type="caution">
    <text evidence="1">The sequence shown here is derived from an EMBL/GenBank/DDBJ whole genome shotgun (WGS) entry which is preliminary data.</text>
</comment>
<dbReference type="InterPro" id="IPR014718">
    <property type="entry name" value="GH-type_carb-bd"/>
</dbReference>
<dbReference type="InterPro" id="IPR011013">
    <property type="entry name" value="Gal_mutarotase_sf_dom"/>
</dbReference>
<dbReference type="GO" id="GO:0005737">
    <property type="term" value="C:cytoplasm"/>
    <property type="evidence" value="ECO:0007669"/>
    <property type="project" value="TreeGrafter"/>
</dbReference>
<dbReference type="Proteomes" id="UP000824469">
    <property type="component" value="Unassembled WGS sequence"/>
</dbReference>
<gene>
    <name evidence="1" type="ORF">KI387_024560</name>
</gene>
<dbReference type="GO" id="GO:0047938">
    <property type="term" value="F:glucose-6-phosphate 1-epimerase activity"/>
    <property type="evidence" value="ECO:0007669"/>
    <property type="project" value="TreeGrafter"/>
</dbReference>
<sequence>VDRVYLSTPQSVAVTDHEKKRTFVLRKNGFPDAAVWNPWDKKSKAMVDFGDEEYTRMVCIEAAAVEKAIALKPGEEWTGRQELEVVSSNYFSGQMDPVNLKGKSL</sequence>
<dbReference type="PANTHER" id="PTHR11122">
    <property type="entry name" value="APOSPORY-ASSOCIATED PROTEIN C-RELATED"/>
    <property type="match status" value="1"/>
</dbReference>
<dbReference type="PANTHER" id="PTHR11122:SF13">
    <property type="entry name" value="GLUCOSE-6-PHOSPHATE 1-EPIMERASE"/>
    <property type="match status" value="1"/>
</dbReference>
<proteinExistence type="predicted"/>
<dbReference type="GO" id="GO:0030246">
    <property type="term" value="F:carbohydrate binding"/>
    <property type="evidence" value="ECO:0007669"/>
    <property type="project" value="InterPro"/>
</dbReference>
<accession>A0AA38L8R3</accession>
<keyword evidence="2" id="KW-1185">Reference proteome</keyword>
<evidence type="ECO:0008006" key="3">
    <source>
        <dbReference type="Google" id="ProtNLM"/>
    </source>
</evidence>
<dbReference type="EMBL" id="JAHRHJ020000005">
    <property type="protein sequence ID" value="KAH9315933.1"/>
    <property type="molecule type" value="Genomic_DNA"/>
</dbReference>
<organism evidence="1 2">
    <name type="scientific">Taxus chinensis</name>
    <name type="common">Chinese yew</name>
    <name type="synonym">Taxus wallichiana var. chinensis</name>
    <dbReference type="NCBI Taxonomy" id="29808"/>
    <lineage>
        <taxon>Eukaryota</taxon>
        <taxon>Viridiplantae</taxon>
        <taxon>Streptophyta</taxon>
        <taxon>Embryophyta</taxon>
        <taxon>Tracheophyta</taxon>
        <taxon>Spermatophyta</taxon>
        <taxon>Pinopsida</taxon>
        <taxon>Pinidae</taxon>
        <taxon>Conifers II</taxon>
        <taxon>Cupressales</taxon>
        <taxon>Taxaceae</taxon>
        <taxon>Taxus</taxon>
    </lineage>
</organism>
<dbReference type="SUPFAM" id="SSF74650">
    <property type="entry name" value="Galactose mutarotase-like"/>
    <property type="match status" value="1"/>
</dbReference>
<dbReference type="OMA" id="RMVCIEA"/>
<dbReference type="Gene3D" id="2.70.98.10">
    <property type="match status" value="1"/>
</dbReference>
<dbReference type="AlphaFoldDB" id="A0AA38L8R3"/>
<evidence type="ECO:0000313" key="1">
    <source>
        <dbReference type="EMBL" id="KAH9315933.1"/>
    </source>
</evidence>
<evidence type="ECO:0000313" key="2">
    <source>
        <dbReference type="Proteomes" id="UP000824469"/>
    </source>
</evidence>
<protein>
    <recommendedName>
        <fullName evidence="3">Glucose-6-phosphate 1-epimerase</fullName>
    </recommendedName>
</protein>
<dbReference type="InterPro" id="IPR008183">
    <property type="entry name" value="Aldose_1/G6P_1-epimerase"/>
</dbReference>
<name>A0AA38L8R3_TAXCH</name>
<dbReference type="Pfam" id="PF01263">
    <property type="entry name" value="Aldose_epim"/>
    <property type="match status" value="1"/>
</dbReference>
<feature type="non-terminal residue" evidence="1">
    <location>
        <position position="1"/>
    </location>
</feature>